<name>A0A7W6NLP4_9HYPH</name>
<gene>
    <name evidence="2" type="ORF">GGR23_003371</name>
</gene>
<dbReference type="AlphaFoldDB" id="A0A7W6NLP4"/>
<dbReference type="EMBL" id="JACIEZ010000007">
    <property type="protein sequence ID" value="MBB4066158.1"/>
    <property type="molecule type" value="Genomic_DNA"/>
</dbReference>
<feature type="region of interest" description="Disordered" evidence="1">
    <location>
        <begin position="93"/>
        <end position="118"/>
    </location>
</feature>
<keyword evidence="3" id="KW-1185">Reference proteome</keyword>
<protein>
    <submittedName>
        <fullName evidence="2">Uncharacterized protein</fullName>
    </submittedName>
</protein>
<evidence type="ECO:0000256" key="1">
    <source>
        <dbReference type="SAM" id="MobiDB-lite"/>
    </source>
</evidence>
<dbReference type="Proteomes" id="UP000528286">
    <property type="component" value="Unassembled WGS sequence"/>
</dbReference>
<evidence type="ECO:0000313" key="2">
    <source>
        <dbReference type="EMBL" id="MBB4066158.1"/>
    </source>
</evidence>
<evidence type="ECO:0000313" key="3">
    <source>
        <dbReference type="Proteomes" id="UP000528286"/>
    </source>
</evidence>
<comment type="caution">
    <text evidence="2">The sequence shown here is derived from an EMBL/GenBank/DDBJ whole genome shotgun (WGS) entry which is preliminary data.</text>
</comment>
<organism evidence="2 3">
    <name type="scientific">Gellertiella hungarica</name>
    <dbReference type="NCBI Taxonomy" id="1572859"/>
    <lineage>
        <taxon>Bacteria</taxon>
        <taxon>Pseudomonadati</taxon>
        <taxon>Pseudomonadota</taxon>
        <taxon>Alphaproteobacteria</taxon>
        <taxon>Hyphomicrobiales</taxon>
        <taxon>Rhizobiaceae</taxon>
        <taxon>Gellertiella</taxon>
    </lineage>
</organism>
<proteinExistence type="predicted"/>
<sequence length="118" mass="11981">MTHVPSELRVTTEPSGRVVLVDETALASAVPDVLLEPAEAEEPELDVAEWVPPPVVVDALTWPPPAVTREDNPGPAEFSLSITVQRVPSSSVSVSSATAAPAAASASASVSTSADAGL</sequence>
<accession>A0A7W6NLP4</accession>
<reference evidence="2 3" key="1">
    <citation type="submission" date="2020-08" db="EMBL/GenBank/DDBJ databases">
        <title>Genomic Encyclopedia of Type Strains, Phase IV (KMG-IV): sequencing the most valuable type-strain genomes for metagenomic binning, comparative biology and taxonomic classification.</title>
        <authorList>
            <person name="Goeker M."/>
        </authorList>
    </citation>
    <scope>NUCLEOTIDE SEQUENCE [LARGE SCALE GENOMIC DNA]</scope>
    <source>
        <strain evidence="2 3">DSM 29853</strain>
    </source>
</reference>